<feature type="transmembrane region" description="Helical" evidence="1">
    <location>
        <begin position="179"/>
        <end position="199"/>
    </location>
</feature>
<dbReference type="KEGG" id="cmag:CBW24_00445"/>
<dbReference type="Proteomes" id="UP000219050">
    <property type="component" value="Chromosome"/>
</dbReference>
<evidence type="ECO:0000256" key="1">
    <source>
        <dbReference type="SAM" id="Phobius"/>
    </source>
</evidence>
<feature type="transmembrane region" description="Helical" evidence="1">
    <location>
        <begin position="448"/>
        <end position="471"/>
    </location>
</feature>
<feature type="transmembrane region" description="Helical" evidence="1">
    <location>
        <begin position="258"/>
        <end position="279"/>
    </location>
</feature>
<keyword evidence="3" id="KW-1185">Reference proteome</keyword>
<keyword evidence="1" id="KW-0472">Membrane</keyword>
<feature type="transmembrane region" description="Helical" evidence="1">
    <location>
        <begin position="211"/>
        <end position="229"/>
    </location>
</feature>
<dbReference type="RefSeq" id="WP_097372308.1">
    <property type="nucleotide sequence ID" value="NZ_CP021404.1"/>
</dbReference>
<feature type="transmembrane region" description="Helical" evidence="1">
    <location>
        <begin position="477"/>
        <end position="493"/>
    </location>
</feature>
<feature type="transmembrane region" description="Helical" evidence="1">
    <location>
        <begin position="72"/>
        <end position="93"/>
    </location>
</feature>
<keyword evidence="1" id="KW-1133">Transmembrane helix</keyword>
<organism evidence="2 3">
    <name type="scientific">Pacificitalea manganoxidans</name>
    <dbReference type="NCBI Taxonomy" id="1411902"/>
    <lineage>
        <taxon>Bacteria</taxon>
        <taxon>Pseudomonadati</taxon>
        <taxon>Pseudomonadota</taxon>
        <taxon>Alphaproteobacteria</taxon>
        <taxon>Rhodobacterales</taxon>
        <taxon>Paracoccaceae</taxon>
        <taxon>Pacificitalea</taxon>
    </lineage>
</organism>
<feature type="transmembrane region" description="Helical" evidence="1">
    <location>
        <begin position="235"/>
        <end position="251"/>
    </location>
</feature>
<sequence length="498" mass="51790">MRVPPPVPALPHPPGPVPLRGTVAWGVGAGHLALAAVHLGLGSAPWPLIALIVISLTGCAALLRDRIWPGDAVLFYGGLYGGTLALIIKAALGQPLQDNLGHADAAATLLLIGHLGLWAAVRLAGMLAARMPAPPMTLRLADPALLQRAFLPLLAVGMAAALAHVLLRPRLVNGMIEQGAGFGGFGTLSVLLVMALAAGTTLAAGRHGPRARFWLLAALLLMLGMTVVANTKKELGEALIVLAMGAIALRLQPTPARLLGTVAAGAVLLLYVGPVVHIMRADFLDLGLDGRIAAAWSILVDAGFDPRALRAEDARIAASFSYAYREGGSYIYPVSANLDRFALILPVDQVLRGVAQSHVIGPAPFLREVAEGVLPSLLIAKSAATGADLIAWEYGIRIHGNAARPVLGLAASALAIGGPTAVLPLVFAVMLPVVLLLNIGFGDLRRGLAGYTACCITWILAETTLDAALVFALRHAVLAWLACWLVSRVFALAPDPHR</sequence>
<feature type="transmembrane region" description="Helical" evidence="1">
    <location>
        <begin position="149"/>
        <end position="167"/>
    </location>
</feature>
<dbReference type="OrthoDB" id="7542637at2"/>
<feature type="transmembrane region" description="Helical" evidence="1">
    <location>
        <begin position="105"/>
        <end position="128"/>
    </location>
</feature>
<feature type="transmembrane region" description="Helical" evidence="1">
    <location>
        <begin position="421"/>
        <end position="441"/>
    </location>
</feature>
<evidence type="ECO:0000313" key="2">
    <source>
        <dbReference type="EMBL" id="ATI40628.1"/>
    </source>
</evidence>
<protein>
    <recommendedName>
        <fullName evidence="4">O-antigen polysaccharide polymerase Wzy</fullName>
    </recommendedName>
</protein>
<gene>
    <name evidence="2" type="ORF">CBW24_00445</name>
</gene>
<dbReference type="EMBL" id="CP021404">
    <property type="protein sequence ID" value="ATI40628.1"/>
    <property type="molecule type" value="Genomic_DNA"/>
</dbReference>
<keyword evidence="1" id="KW-0812">Transmembrane</keyword>
<evidence type="ECO:0008006" key="4">
    <source>
        <dbReference type="Google" id="ProtNLM"/>
    </source>
</evidence>
<name>A0A291LVW4_9RHOB</name>
<feature type="transmembrane region" description="Helical" evidence="1">
    <location>
        <begin position="44"/>
        <end position="63"/>
    </location>
</feature>
<reference evidence="2 3" key="1">
    <citation type="submission" date="2017-05" db="EMBL/GenBank/DDBJ databases">
        <title>Comparative genomic and metabolic analysis of manganese-oxidizing mechanisms in Celeribater manganoxidans DY25T: its adaption to the environment of polymetallic nodule.</title>
        <authorList>
            <person name="Wang X."/>
        </authorList>
    </citation>
    <scope>NUCLEOTIDE SEQUENCE [LARGE SCALE GENOMIC DNA]</scope>
    <source>
        <strain evidence="2 3">DY25</strain>
    </source>
</reference>
<dbReference type="AlphaFoldDB" id="A0A291LVW4"/>
<accession>A0A291LVW4</accession>
<evidence type="ECO:0000313" key="3">
    <source>
        <dbReference type="Proteomes" id="UP000219050"/>
    </source>
</evidence>
<proteinExistence type="predicted"/>